<dbReference type="Gene3D" id="6.10.340.10">
    <property type="match status" value="1"/>
</dbReference>
<proteinExistence type="predicted"/>
<evidence type="ECO:0000313" key="3">
    <source>
        <dbReference type="EMBL" id="GKT29140.1"/>
    </source>
</evidence>
<comment type="caution">
    <text evidence="3">The sequence shown here is derived from an EMBL/GenBank/DDBJ whole genome shotgun (WGS) entry which is preliminary data.</text>
</comment>
<name>A0ABQ5K9G2_9EUKA</name>
<dbReference type="PROSITE" id="PS50885">
    <property type="entry name" value="HAMP"/>
    <property type="match status" value="1"/>
</dbReference>
<dbReference type="Proteomes" id="UP001057375">
    <property type="component" value="Unassembled WGS sequence"/>
</dbReference>
<keyword evidence="1" id="KW-0812">Transmembrane</keyword>
<feature type="domain" description="HAMP" evidence="2">
    <location>
        <begin position="118"/>
        <end position="171"/>
    </location>
</feature>
<feature type="transmembrane region" description="Helical" evidence="1">
    <location>
        <begin position="95"/>
        <end position="116"/>
    </location>
</feature>
<dbReference type="InterPro" id="IPR003660">
    <property type="entry name" value="HAMP_dom"/>
</dbReference>
<feature type="non-terminal residue" evidence="3">
    <location>
        <position position="171"/>
    </location>
</feature>
<dbReference type="SUPFAM" id="SSF158472">
    <property type="entry name" value="HAMP domain-like"/>
    <property type="match status" value="1"/>
</dbReference>
<dbReference type="CDD" id="cd06225">
    <property type="entry name" value="HAMP"/>
    <property type="match status" value="1"/>
</dbReference>
<evidence type="ECO:0000256" key="1">
    <source>
        <dbReference type="SAM" id="Phobius"/>
    </source>
</evidence>
<keyword evidence="1" id="KW-1133">Transmembrane helix</keyword>
<dbReference type="EMBL" id="BQXS01000685">
    <property type="protein sequence ID" value="GKT29140.1"/>
    <property type="molecule type" value="Genomic_DNA"/>
</dbReference>
<evidence type="ECO:0000313" key="4">
    <source>
        <dbReference type="Proteomes" id="UP001057375"/>
    </source>
</evidence>
<accession>A0ABQ5K9G2</accession>
<dbReference type="Pfam" id="PF00672">
    <property type="entry name" value="HAMP"/>
    <property type="match status" value="1"/>
</dbReference>
<keyword evidence="4" id="KW-1185">Reference proteome</keyword>
<gene>
    <name evidence="3" type="ORF">ADUPG1_001060</name>
</gene>
<sequence>MTVFSLPIRSRSEIVGSAACLVDFSRSEMVTTFQNSHECRMVLFDQGKAYDLITGDVLPLTMGESSGSKELIKVRIGKSNRVFCIAVNCALKRTFWLLLPLFGVVIGLCIVVSLILSSKLTRPLRIITASAEDISKGQDSDIPDRDSRISEIHALGKALSSMLENLRRTRD</sequence>
<reference evidence="3" key="1">
    <citation type="submission" date="2022-03" db="EMBL/GenBank/DDBJ databases">
        <title>Draft genome sequence of Aduncisulcus paluster, a free-living microaerophilic Fornicata.</title>
        <authorList>
            <person name="Yuyama I."/>
            <person name="Kume K."/>
            <person name="Tamura T."/>
            <person name="Inagaki Y."/>
            <person name="Hashimoto T."/>
        </authorList>
    </citation>
    <scope>NUCLEOTIDE SEQUENCE</scope>
    <source>
        <strain evidence="3">NY0171</strain>
    </source>
</reference>
<protein>
    <submittedName>
        <fullName evidence="3">Response regulator</fullName>
    </submittedName>
</protein>
<dbReference type="SMART" id="SM00304">
    <property type="entry name" value="HAMP"/>
    <property type="match status" value="1"/>
</dbReference>
<organism evidence="3 4">
    <name type="scientific">Aduncisulcus paluster</name>
    <dbReference type="NCBI Taxonomy" id="2918883"/>
    <lineage>
        <taxon>Eukaryota</taxon>
        <taxon>Metamonada</taxon>
        <taxon>Carpediemonas-like organisms</taxon>
        <taxon>Aduncisulcus</taxon>
    </lineage>
</organism>
<keyword evidence="1" id="KW-0472">Membrane</keyword>
<evidence type="ECO:0000259" key="2">
    <source>
        <dbReference type="PROSITE" id="PS50885"/>
    </source>
</evidence>